<name>A0A8H8DHX0_9FUNG</name>
<dbReference type="Proteomes" id="UP000673691">
    <property type="component" value="Unassembled WGS sequence"/>
</dbReference>
<dbReference type="AlphaFoldDB" id="A0A8H8DHX0"/>
<dbReference type="EMBL" id="JAEFCI010007716">
    <property type="protein sequence ID" value="KAG5458918.1"/>
    <property type="molecule type" value="Genomic_DNA"/>
</dbReference>
<evidence type="ECO:0000313" key="2">
    <source>
        <dbReference type="Proteomes" id="UP000673691"/>
    </source>
</evidence>
<reference evidence="1 2" key="1">
    <citation type="journal article" name="Sci. Rep.">
        <title>Genome-scale phylogenetic analyses confirm Olpidium as the closest living zoosporic fungus to the non-flagellated, terrestrial fungi.</title>
        <authorList>
            <person name="Chang Y."/>
            <person name="Rochon D."/>
            <person name="Sekimoto S."/>
            <person name="Wang Y."/>
            <person name="Chovatia M."/>
            <person name="Sandor L."/>
            <person name="Salamov A."/>
            <person name="Grigoriev I.V."/>
            <person name="Stajich J.E."/>
            <person name="Spatafora J.W."/>
        </authorList>
    </citation>
    <scope>NUCLEOTIDE SEQUENCE [LARGE SCALE GENOMIC DNA]</scope>
    <source>
        <strain evidence="1">S191</strain>
    </source>
</reference>
<evidence type="ECO:0000313" key="1">
    <source>
        <dbReference type="EMBL" id="KAG5458918.1"/>
    </source>
</evidence>
<comment type="caution">
    <text evidence="1">The sequence shown here is derived from an EMBL/GenBank/DDBJ whole genome shotgun (WGS) entry which is preliminary data.</text>
</comment>
<feature type="non-terminal residue" evidence="1">
    <location>
        <position position="1"/>
    </location>
</feature>
<organism evidence="1 2">
    <name type="scientific">Olpidium bornovanus</name>
    <dbReference type="NCBI Taxonomy" id="278681"/>
    <lineage>
        <taxon>Eukaryota</taxon>
        <taxon>Fungi</taxon>
        <taxon>Fungi incertae sedis</taxon>
        <taxon>Olpidiomycota</taxon>
        <taxon>Olpidiomycotina</taxon>
        <taxon>Olpidiomycetes</taxon>
        <taxon>Olpidiales</taxon>
        <taxon>Olpidiaceae</taxon>
        <taxon>Olpidium</taxon>
    </lineage>
</organism>
<protein>
    <submittedName>
        <fullName evidence="1">Uncharacterized protein</fullName>
    </submittedName>
</protein>
<gene>
    <name evidence="1" type="ORF">BJ554DRAFT_772</name>
</gene>
<accession>A0A8H8DHX0</accession>
<keyword evidence="2" id="KW-1185">Reference proteome</keyword>
<sequence length="89" mass="10461">SLVIRVAPTARGAGCLTGRRKLPPAPGAQSRARDNLSQRNHVWRNRFYNLRHLWLLQGCYTLYDAYNRFRFSGARMQCQIRILRIRRTC</sequence>
<proteinExistence type="predicted"/>